<dbReference type="Proteomes" id="UP000034063">
    <property type="component" value="Unassembled WGS sequence"/>
</dbReference>
<proteinExistence type="predicted"/>
<accession>A0A0G1HJN3</accession>
<evidence type="ECO:0008006" key="3">
    <source>
        <dbReference type="Google" id="ProtNLM"/>
    </source>
</evidence>
<reference evidence="1 2" key="1">
    <citation type="journal article" date="2015" name="Nature">
        <title>rRNA introns, odd ribosomes, and small enigmatic genomes across a large radiation of phyla.</title>
        <authorList>
            <person name="Brown C.T."/>
            <person name="Hug L.A."/>
            <person name="Thomas B.C."/>
            <person name="Sharon I."/>
            <person name="Castelle C.J."/>
            <person name="Singh A."/>
            <person name="Wilkins M.J."/>
            <person name="Williams K.H."/>
            <person name="Banfield J.F."/>
        </authorList>
    </citation>
    <scope>NUCLEOTIDE SEQUENCE [LARGE SCALE GENOMIC DNA]</scope>
</reference>
<sequence length="173" mass="19477">MLITRPNHDVTISKTKPSFVCFNGHGDEKTICGYDNEPLIQKKLNESILSDVVVFARTCRSAKELGPSCVKKGTTAYVGYTDDFIFLTEEAKESRPLTDKVAKLFLEPSNDVAISFIKGHSAGQANQRSKDYFKKNIKKLMTSDTPKEDRELIPYLLWDMDHQVCIGNEKAVI</sequence>
<protein>
    <recommendedName>
        <fullName evidence="3">CHAT domain-containing protein</fullName>
    </recommendedName>
</protein>
<evidence type="ECO:0000313" key="1">
    <source>
        <dbReference type="EMBL" id="KKT46773.1"/>
    </source>
</evidence>
<comment type="caution">
    <text evidence="1">The sequence shown here is derived from an EMBL/GenBank/DDBJ whole genome shotgun (WGS) entry which is preliminary data.</text>
</comment>
<dbReference type="EMBL" id="LCIB01000018">
    <property type="protein sequence ID" value="KKT46773.1"/>
    <property type="molecule type" value="Genomic_DNA"/>
</dbReference>
<organism evidence="1 2">
    <name type="scientific">Candidatus Gottesmanbacteria bacterium GW2011_GWA2_44_17</name>
    <dbReference type="NCBI Taxonomy" id="1618444"/>
    <lineage>
        <taxon>Bacteria</taxon>
        <taxon>Candidatus Gottesmaniibacteriota</taxon>
    </lineage>
</organism>
<evidence type="ECO:0000313" key="2">
    <source>
        <dbReference type="Proteomes" id="UP000034063"/>
    </source>
</evidence>
<dbReference type="AlphaFoldDB" id="A0A0G1HJN3"/>
<name>A0A0G1HJN3_9BACT</name>
<gene>
    <name evidence="1" type="ORF">UW37_C0018G0013</name>
</gene>